<keyword evidence="2" id="KW-0813">Transport</keyword>
<feature type="transmembrane region" description="Helical" evidence="10">
    <location>
        <begin position="40"/>
        <end position="63"/>
    </location>
</feature>
<dbReference type="EMBL" id="AZAC01000067">
    <property type="protein sequence ID" value="KIX11123.1"/>
    <property type="molecule type" value="Genomic_DNA"/>
</dbReference>
<evidence type="ECO:0000256" key="3">
    <source>
        <dbReference type="ARBA" id="ARBA00022475"/>
    </source>
</evidence>
<evidence type="ECO:0000256" key="10">
    <source>
        <dbReference type="SAM" id="Phobius"/>
    </source>
</evidence>
<dbReference type="GO" id="GO:0015379">
    <property type="term" value="F:potassium:chloride symporter activity"/>
    <property type="evidence" value="ECO:0007669"/>
    <property type="project" value="InterPro"/>
</dbReference>
<protein>
    <submittedName>
        <fullName evidence="11">Potassium transporter</fullName>
    </submittedName>
</protein>
<dbReference type="AlphaFoldDB" id="A0A0D2HKG1"/>
<dbReference type="STRING" id="1429043.X474_25780"/>
<keyword evidence="3" id="KW-1003">Cell membrane</keyword>
<dbReference type="InterPro" id="IPR003445">
    <property type="entry name" value="Cat_transpt"/>
</dbReference>
<keyword evidence="9 10" id="KW-0472">Membrane</keyword>
<dbReference type="NCBIfam" id="TIGR00933">
    <property type="entry name" value="2a38"/>
    <property type="match status" value="1"/>
</dbReference>
<dbReference type="Proteomes" id="UP000032233">
    <property type="component" value="Unassembled WGS sequence"/>
</dbReference>
<feature type="transmembrane region" description="Helical" evidence="10">
    <location>
        <begin position="75"/>
        <end position="98"/>
    </location>
</feature>
<evidence type="ECO:0000313" key="11">
    <source>
        <dbReference type="EMBL" id="KIX11123.1"/>
    </source>
</evidence>
<feature type="transmembrane region" description="Helical" evidence="10">
    <location>
        <begin position="159"/>
        <end position="178"/>
    </location>
</feature>
<evidence type="ECO:0000256" key="1">
    <source>
        <dbReference type="ARBA" id="ARBA00004651"/>
    </source>
</evidence>
<reference evidence="11 12" key="1">
    <citation type="submission" date="2013-11" db="EMBL/GenBank/DDBJ databases">
        <title>Metagenomic analysis of a methanogenic consortium involved in long chain n-alkane degradation.</title>
        <authorList>
            <person name="Davidova I.A."/>
            <person name="Callaghan A.V."/>
            <person name="Wawrik B."/>
            <person name="Pruitt S."/>
            <person name="Marks C."/>
            <person name="Duncan K.E."/>
            <person name="Suflita J.M."/>
        </authorList>
    </citation>
    <scope>NUCLEOTIDE SEQUENCE [LARGE SCALE GENOMIC DNA]</scope>
    <source>
        <strain evidence="11 12">SPR</strain>
    </source>
</reference>
<keyword evidence="12" id="KW-1185">Reference proteome</keyword>
<keyword evidence="5 10" id="KW-0812">Transmembrane</keyword>
<feature type="transmembrane region" description="Helical" evidence="10">
    <location>
        <begin position="351"/>
        <end position="374"/>
    </location>
</feature>
<organism evidence="11 12">
    <name type="scientific">Dethiosulfatarculus sandiegensis</name>
    <dbReference type="NCBI Taxonomy" id="1429043"/>
    <lineage>
        <taxon>Bacteria</taxon>
        <taxon>Pseudomonadati</taxon>
        <taxon>Thermodesulfobacteriota</taxon>
        <taxon>Desulfarculia</taxon>
        <taxon>Desulfarculales</taxon>
        <taxon>Desulfarculaceae</taxon>
        <taxon>Dethiosulfatarculus</taxon>
    </lineage>
</organism>
<evidence type="ECO:0000256" key="9">
    <source>
        <dbReference type="ARBA" id="ARBA00023136"/>
    </source>
</evidence>
<dbReference type="InterPro" id="IPR004772">
    <property type="entry name" value="TrkH"/>
</dbReference>
<dbReference type="PANTHER" id="PTHR32024:SF1">
    <property type="entry name" value="KTR SYSTEM POTASSIUM UPTAKE PROTEIN B"/>
    <property type="match status" value="1"/>
</dbReference>
<feature type="transmembrane region" description="Helical" evidence="10">
    <location>
        <begin position="233"/>
        <end position="252"/>
    </location>
</feature>
<dbReference type="InParanoid" id="A0A0D2HKG1"/>
<accession>A0A0D2HKG1</accession>
<evidence type="ECO:0000256" key="8">
    <source>
        <dbReference type="ARBA" id="ARBA00023065"/>
    </source>
</evidence>
<keyword evidence="8" id="KW-0406">Ion transport</keyword>
<feature type="transmembrane region" description="Helical" evidence="10">
    <location>
        <begin position="412"/>
        <end position="436"/>
    </location>
</feature>
<dbReference type="PANTHER" id="PTHR32024">
    <property type="entry name" value="TRK SYSTEM POTASSIUM UPTAKE PROTEIN TRKG-RELATED"/>
    <property type="match status" value="1"/>
</dbReference>
<feature type="transmembrane region" description="Helical" evidence="10">
    <location>
        <begin position="130"/>
        <end position="147"/>
    </location>
</feature>
<evidence type="ECO:0000256" key="6">
    <source>
        <dbReference type="ARBA" id="ARBA00022958"/>
    </source>
</evidence>
<feature type="transmembrane region" description="Helical" evidence="10">
    <location>
        <begin position="190"/>
        <end position="213"/>
    </location>
</feature>
<evidence type="ECO:0000256" key="4">
    <source>
        <dbReference type="ARBA" id="ARBA00022538"/>
    </source>
</evidence>
<proteinExistence type="predicted"/>
<keyword evidence="7 10" id="KW-1133">Transmembrane helix</keyword>
<evidence type="ECO:0000313" key="12">
    <source>
        <dbReference type="Proteomes" id="UP000032233"/>
    </source>
</evidence>
<gene>
    <name evidence="11" type="ORF">X474_25780</name>
</gene>
<evidence type="ECO:0000256" key="2">
    <source>
        <dbReference type="ARBA" id="ARBA00022448"/>
    </source>
</evidence>
<keyword evidence="4" id="KW-0633">Potassium transport</keyword>
<comment type="caution">
    <text evidence="11">The sequence shown here is derived from an EMBL/GenBank/DDBJ whole genome shotgun (WGS) entry which is preliminary data.</text>
</comment>
<evidence type="ECO:0000256" key="7">
    <source>
        <dbReference type="ARBA" id="ARBA00022989"/>
    </source>
</evidence>
<sequence>MLKRFMGRFMTPFRMLASSFGLLIILGSLGLYLPVMQGEQPISFLDCLFTATSAVCVTGLITVDTATAWSPWGQALILLLIQIGGLGIMTYGVALLYLSGQKPSPKTHRTLSKAFGSVPGQQVHSLAKDVVIYTLCLEFLGTLLLWVRFGQDYAWPKALALAGFHCVSAFCNAGFSLFSNSLVDYAHDPLVNSVILFLIVAGGIGFLVMRELVTRWRTRKSVRPKRLSLNTRLVLFSSLGLFVLGALVLALFEFMANGGEAWQEGIWPVVFTSLTPRTAGFNTIEMSDLSNASILVVMFLMLIGASPGSCGGGVKTTTFAVLVLLVKNRVQGKNWAGMCGRAVSDSQLANALALVMCSLVVVFVGSLILVSLELNQSPLAEARGETLVLAFEAVSAFGTVGLSLGATGHLNWAGKLVVIALMFIGRIGPLTFVYSLSKRVAVRSFSLAEERIMIG</sequence>
<name>A0A0D2HKG1_9BACT</name>
<evidence type="ECO:0000256" key="5">
    <source>
        <dbReference type="ARBA" id="ARBA00022692"/>
    </source>
</evidence>
<comment type="subcellular location">
    <subcellularLocation>
        <location evidence="1">Cell membrane</location>
        <topology evidence="1">Multi-pass membrane protein</topology>
    </subcellularLocation>
</comment>
<keyword evidence="6" id="KW-0630">Potassium</keyword>
<dbReference type="GO" id="GO:0005886">
    <property type="term" value="C:plasma membrane"/>
    <property type="evidence" value="ECO:0007669"/>
    <property type="project" value="UniProtKB-SubCell"/>
</dbReference>
<dbReference type="Pfam" id="PF02386">
    <property type="entry name" value="TrkH"/>
    <property type="match status" value="1"/>
</dbReference>